<dbReference type="InterPro" id="IPR006157">
    <property type="entry name" value="FolB_dom"/>
</dbReference>
<evidence type="ECO:0000256" key="6">
    <source>
        <dbReference type="ARBA" id="ARBA00023239"/>
    </source>
</evidence>
<dbReference type="EC" id="4.1.2.25" evidence="4"/>
<evidence type="ECO:0000259" key="8">
    <source>
        <dbReference type="SMART" id="SM00905"/>
    </source>
</evidence>
<dbReference type="AlphaFoldDB" id="A0A1W1BMD1"/>
<evidence type="ECO:0000256" key="7">
    <source>
        <dbReference type="ARBA" id="ARBA00032903"/>
    </source>
</evidence>
<evidence type="ECO:0000256" key="4">
    <source>
        <dbReference type="ARBA" id="ARBA00013043"/>
    </source>
</evidence>
<dbReference type="Gene3D" id="3.30.1130.10">
    <property type="match status" value="1"/>
</dbReference>
<reference evidence="9" key="1">
    <citation type="submission" date="2016-10" db="EMBL/GenBank/DDBJ databases">
        <authorList>
            <person name="de Groot N.N."/>
        </authorList>
    </citation>
    <scope>NUCLEOTIDE SEQUENCE</scope>
</reference>
<name>A0A1W1BMD1_9ZZZZ</name>
<dbReference type="InterPro" id="IPR043133">
    <property type="entry name" value="GTP-CH-I_C/QueF"/>
</dbReference>
<dbReference type="Pfam" id="PF02152">
    <property type="entry name" value="FolB"/>
    <property type="match status" value="1"/>
</dbReference>
<evidence type="ECO:0000256" key="2">
    <source>
        <dbReference type="ARBA" id="ARBA00005013"/>
    </source>
</evidence>
<evidence type="ECO:0000256" key="3">
    <source>
        <dbReference type="ARBA" id="ARBA00005708"/>
    </source>
</evidence>
<dbReference type="GO" id="GO:0046656">
    <property type="term" value="P:folic acid biosynthetic process"/>
    <property type="evidence" value="ECO:0007669"/>
    <property type="project" value="UniProtKB-KW"/>
</dbReference>
<evidence type="ECO:0000313" key="9">
    <source>
        <dbReference type="EMBL" id="SFV54656.1"/>
    </source>
</evidence>
<sequence>MKIHIQDLRFQTIIGILDFERTKAQEVIINLELEYDYEDEFINYADVSALIKSTMITQEFLLIEDALLYLQVSLKKEFQKINTLTLKITKPSILPDCQVSVSLFKDFNS</sequence>
<evidence type="ECO:0000256" key="1">
    <source>
        <dbReference type="ARBA" id="ARBA00001353"/>
    </source>
</evidence>
<dbReference type="NCBIfam" id="TIGR00526">
    <property type="entry name" value="folB_dom"/>
    <property type="match status" value="1"/>
</dbReference>
<dbReference type="GO" id="GO:0004150">
    <property type="term" value="F:dihydroneopterin aldolase activity"/>
    <property type="evidence" value="ECO:0007669"/>
    <property type="project" value="UniProtKB-EC"/>
</dbReference>
<keyword evidence="5" id="KW-0289">Folate biosynthesis</keyword>
<dbReference type="EMBL" id="FPHF01000028">
    <property type="protein sequence ID" value="SFV54656.1"/>
    <property type="molecule type" value="Genomic_DNA"/>
</dbReference>
<dbReference type="GO" id="GO:0005737">
    <property type="term" value="C:cytoplasm"/>
    <property type="evidence" value="ECO:0007669"/>
    <property type="project" value="TreeGrafter"/>
</dbReference>
<evidence type="ECO:0000256" key="5">
    <source>
        <dbReference type="ARBA" id="ARBA00022909"/>
    </source>
</evidence>
<dbReference type="SMART" id="SM00905">
    <property type="entry name" value="FolB"/>
    <property type="match status" value="1"/>
</dbReference>
<keyword evidence="6 9" id="KW-0456">Lyase</keyword>
<comment type="catalytic activity">
    <reaction evidence="1">
        <text>7,8-dihydroneopterin = 6-hydroxymethyl-7,8-dihydropterin + glycolaldehyde</text>
        <dbReference type="Rhea" id="RHEA:10540"/>
        <dbReference type="ChEBI" id="CHEBI:17001"/>
        <dbReference type="ChEBI" id="CHEBI:17071"/>
        <dbReference type="ChEBI" id="CHEBI:44841"/>
        <dbReference type="EC" id="4.1.2.25"/>
    </reaction>
</comment>
<proteinExistence type="inferred from homology"/>
<feature type="domain" description="Dihydroneopterin aldolase/epimerase" evidence="8">
    <location>
        <begin position="3"/>
        <end position="105"/>
    </location>
</feature>
<protein>
    <recommendedName>
        <fullName evidence="4">dihydroneopterin aldolase</fullName>
        <ecNumber evidence="4">4.1.2.25</ecNumber>
    </recommendedName>
    <alternativeName>
        <fullName evidence="7">7,8-dihydroneopterin aldolase</fullName>
    </alternativeName>
</protein>
<organism evidence="9">
    <name type="scientific">hydrothermal vent metagenome</name>
    <dbReference type="NCBI Taxonomy" id="652676"/>
    <lineage>
        <taxon>unclassified sequences</taxon>
        <taxon>metagenomes</taxon>
        <taxon>ecological metagenomes</taxon>
    </lineage>
</organism>
<comment type="similarity">
    <text evidence="3">Belongs to the DHNA family.</text>
</comment>
<dbReference type="SUPFAM" id="SSF55620">
    <property type="entry name" value="Tetrahydrobiopterin biosynthesis enzymes-like"/>
    <property type="match status" value="1"/>
</dbReference>
<accession>A0A1W1BMD1</accession>
<gene>
    <name evidence="9" type="ORF">MNB_SM-4-1720</name>
</gene>
<dbReference type="InterPro" id="IPR006156">
    <property type="entry name" value="Dihydroneopterin_aldolase"/>
</dbReference>
<comment type="pathway">
    <text evidence="2">Cofactor biosynthesis; tetrahydrofolate biosynthesis; 2-amino-4-hydroxy-6-hydroxymethyl-7,8-dihydropteridine diphosphate from 7,8-dihydroneopterin triphosphate: step 3/4.</text>
</comment>
<dbReference type="PANTHER" id="PTHR42844:SF1">
    <property type="entry name" value="DIHYDRONEOPTERIN ALDOLASE 1-RELATED"/>
    <property type="match status" value="1"/>
</dbReference>
<dbReference type="PANTHER" id="PTHR42844">
    <property type="entry name" value="DIHYDRONEOPTERIN ALDOLASE 1-RELATED"/>
    <property type="match status" value="1"/>
</dbReference>